<feature type="domain" description="EamA" evidence="7">
    <location>
        <begin position="156"/>
        <end position="292"/>
    </location>
</feature>
<dbReference type="InterPro" id="IPR037185">
    <property type="entry name" value="EmrE-like"/>
</dbReference>
<organism evidence="8 9">
    <name type="scientific">Candidatus Woesebacteria bacterium GW2011_GWA1_37_8</name>
    <dbReference type="NCBI Taxonomy" id="1618546"/>
    <lineage>
        <taxon>Bacteria</taxon>
        <taxon>Candidatus Woeseibacteriota</taxon>
    </lineage>
</organism>
<dbReference type="PANTHER" id="PTHR32322:SF18">
    <property type="entry name" value="S-ADENOSYLMETHIONINE_S-ADENOSYLHOMOCYSTEINE TRANSPORTER"/>
    <property type="match status" value="1"/>
</dbReference>
<keyword evidence="3 6" id="KW-0812">Transmembrane</keyword>
<feature type="transmembrane region" description="Helical" evidence="6">
    <location>
        <begin position="67"/>
        <end position="89"/>
    </location>
</feature>
<evidence type="ECO:0000256" key="2">
    <source>
        <dbReference type="ARBA" id="ARBA00022475"/>
    </source>
</evidence>
<feature type="transmembrane region" description="Helical" evidence="6">
    <location>
        <begin position="95"/>
        <end position="117"/>
    </location>
</feature>
<feature type="transmembrane region" description="Helical" evidence="6">
    <location>
        <begin position="253"/>
        <end position="272"/>
    </location>
</feature>
<feature type="transmembrane region" description="Helical" evidence="6">
    <location>
        <begin position="278"/>
        <end position="294"/>
    </location>
</feature>
<evidence type="ECO:0000256" key="3">
    <source>
        <dbReference type="ARBA" id="ARBA00022692"/>
    </source>
</evidence>
<dbReference type="SUPFAM" id="SSF103481">
    <property type="entry name" value="Multidrug resistance efflux transporter EmrE"/>
    <property type="match status" value="2"/>
</dbReference>
<feature type="domain" description="EamA" evidence="7">
    <location>
        <begin position="7"/>
        <end position="140"/>
    </location>
</feature>
<dbReference type="GO" id="GO:0005886">
    <property type="term" value="C:plasma membrane"/>
    <property type="evidence" value="ECO:0007669"/>
    <property type="project" value="UniProtKB-SubCell"/>
</dbReference>
<keyword evidence="2" id="KW-1003">Cell membrane</keyword>
<comment type="subcellular location">
    <subcellularLocation>
        <location evidence="1">Cell membrane</location>
        <topology evidence="1">Multi-pass membrane protein</topology>
    </subcellularLocation>
</comment>
<gene>
    <name evidence="8" type="ORF">US62_C0017G0008</name>
</gene>
<accession>A0A0G0K835</accession>
<feature type="transmembrane region" description="Helical" evidence="6">
    <location>
        <begin position="9"/>
        <end position="30"/>
    </location>
</feature>
<evidence type="ECO:0000256" key="4">
    <source>
        <dbReference type="ARBA" id="ARBA00022989"/>
    </source>
</evidence>
<evidence type="ECO:0000256" key="6">
    <source>
        <dbReference type="SAM" id="Phobius"/>
    </source>
</evidence>
<feature type="transmembrane region" description="Helical" evidence="6">
    <location>
        <begin position="186"/>
        <end position="208"/>
    </location>
</feature>
<evidence type="ECO:0000313" key="8">
    <source>
        <dbReference type="EMBL" id="KKQ45289.1"/>
    </source>
</evidence>
<evidence type="ECO:0000313" key="9">
    <source>
        <dbReference type="Proteomes" id="UP000034603"/>
    </source>
</evidence>
<evidence type="ECO:0000256" key="1">
    <source>
        <dbReference type="ARBA" id="ARBA00004651"/>
    </source>
</evidence>
<dbReference type="PANTHER" id="PTHR32322">
    <property type="entry name" value="INNER MEMBRANE TRANSPORTER"/>
    <property type="match status" value="1"/>
</dbReference>
<reference evidence="8 9" key="1">
    <citation type="journal article" date="2015" name="Nature">
        <title>rRNA introns, odd ribosomes, and small enigmatic genomes across a large radiation of phyla.</title>
        <authorList>
            <person name="Brown C.T."/>
            <person name="Hug L.A."/>
            <person name="Thomas B.C."/>
            <person name="Sharon I."/>
            <person name="Castelle C.J."/>
            <person name="Singh A."/>
            <person name="Wilkins M.J."/>
            <person name="Williams K.H."/>
            <person name="Banfield J.F."/>
        </authorList>
    </citation>
    <scope>NUCLEOTIDE SEQUENCE [LARGE SCALE GENOMIC DNA]</scope>
</reference>
<protein>
    <recommendedName>
        <fullName evidence="7">EamA domain-containing protein</fullName>
    </recommendedName>
</protein>
<sequence length="306" mass="33375">MSKYRAKAYIYLFGATVIWGIAGVVIKFTLTGIDPLPFLSYRFFISAIIACFYLPKIIKLIKGNPDSGLEIIIHSVLATTLSLGFLFLGLDKSTVLNLVLITLAAPLVTEYAGVIFLKEHLTKREKIGTFIALIGTLFTVFEPLFNSSSGFGELTGNILILLYLASDIGGVIILKKLLKKNIDVEALTHTSFTVGFLTLLPFTIFFMGGSIVKTVLALPLKYHLGVIYMAVFSGTIAYYFRNKGQKTVEVGEAGLFSYLTQIITTPIAVLFLHEKITPLFLVGAAIIAIGVIYAETKPSVAINKAD</sequence>
<dbReference type="AlphaFoldDB" id="A0A0G0K835"/>
<feature type="transmembrane region" description="Helical" evidence="6">
    <location>
        <begin position="154"/>
        <end position="174"/>
    </location>
</feature>
<comment type="caution">
    <text evidence="8">The sequence shown here is derived from an EMBL/GenBank/DDBJ whole genome shotgun (WGS) entry which is preliminary data.</text>
</comment>
<feature type="transmembrane region" description="Helical" evidence="6">
    <location>
        <begin position="129"/>
        <end position="148"/>
    </location>
</feature>
<dbReference type="InterPro" id="IPR050638">
    <property type="entry name" value="AA-Vitamin_Transporters"/>
</dbReference>
<proteinExistence type="predicted"/>
<dbReference type="EMBL" id="LBTR01000017">
    <property type="protein sequence ID" value="KKQ45289.1"/>
    <property type="molecule type" value="Genomic_DNA"/>
</dbReference>
<dbReference type="Proteomes" id="UP000034603">
    <property type="component" value="Unassembled WGS sequence"/>
</dbReference>
<dbReference type="Pfam" id="PF00892">
    <property type="entry name" value="EamA"/>
    <property type="match status" value="2"/>
</dbReference>
<name>A0A0G0K835_9BACT</name>
<evidence type="ECO:0000256" key="5">
    <source>
        <dbReference type="ARBA" id="ARBA00023136"/>
    </source>
</evidence>
<evidence type="ECO:0000259" key="7">
    <source>
        <dbReference type="Pfam" id="PF00892"/>
    </source>
</evidence>
<feature type="transmembrane region" description="Helical" evidence="6">
    <location>
        <begin position="220"/>
        <end position="241"/>
    </location>
</feature>
<dbReference type="InterPro" id="IPR000620">
    <property type="entry name" value="EamA_dom"/>
</dbReference>
<feature type="transmembrane region" description="Helical" evidence="6">
    <location>
        <begin position="36"/>
        <end position="55"/>
    </location>
</feature>
<keyword evidence="5 6" id="KW-0472">Membrane</keyword>
<keyword evidence="4 6" id="KW-1133">Transmembrane helix</keyword>